<name>A0A8H7GML5_9ASCO</name>
<evidence type="ECO:0000313" key="9">
    <source>
        <dbReference type="Proteomes" id="UP000649328"/>
    </source>
</evidence>
<dbReference type="PANTHER" id="PTHR28236">
    <property type="entry name" value="54S RIBOSOMAL PROTEIN L44, MITOCHONDRIAL"/>
    <property type="match status" value="1"/>
</dbReference>
<keyword evidence="4" id="KW-0496">Mitochondrion</keyword>
<dbReference type="GO" id="GO:0003735">
    <property type="term" value="F:structural constituent of ribosome"/>
    <property type="evidence" value="ECO:0007669"/>
    <property type="project" value="TreeGrafter"/>
</dbReference>
<evidence type="ECO:0000256" key="7">
    <source>
        <dbReference type="ARBA" id="ARBA00077936"/>
    </source>
</evidence>
<accession>A0A8H7GML5</accession>
<keyword evidence="3" id="KW-0689">Ribosomal protein</keyword>
<dbReference type="FunFam" id="3.40.30.10:FF:000260">
    <property type="entry name" value="Mitochondrial ribosomal protein L44"/>
    <property type="match status" value="1"/>
</dbReference>
<evidence type="ECO:0000256" key="6">
    <source>
        <dbReference type="ARBA" id="ARBA00035180"/>
    </source>
</evidence>
<evidence type="ECO:0000256" key="3">
    <source>
        <dbReference type="ARBA" id="ARBA00022980"/>
    </source>
</evidence>
<proteinExistence type="inferred from homology"/>
<evidence type="ECO:0000256" key="1">
    <source>
        <dbReference type="ARBA" id="ARBA00004173"/>
    </source>
</evidence>
<comment type="similarity">
    <text evidence="2">Belongs to the mitochondrion-specific ribosomal protein mL53 family.</text>
</comment>
<organism evidence="8 9">
    <name type="scientific">Metschnikowia pulcherrima</name>
    <dbReference type="NCBI Taxonomy" id="27326"/>
    <lineage>
        <taxon>Eukaryota</taxon>
        <taxon>Fungi</taxon>
        <taxon>Dikarya</taxon>
        <taxon>Ascomycota</taxon>
        <taxon>Saccharomycotina</taxon>
        <taxon>Pichiomycetes</taxon>
        <taxon>Metschnikowiaceae</taxon>
        <taxon>Metschnikowia</taxon>
    </lineage>
</organism>
<comment type="subcellular location">
    <subcellularLocation>
        <location evidence="1">Mitochondrion</location>
    </subcellularLocation>
</comment>
<comment type="caution">
    <text evidence="8">The sequence shown here is derived from an EMBL/GenBank/DDBJ whole genome shotgun (WGS) entry which is preliminary data.</text>
</comment>
<reference evidence="8" key="1">
    <citation type="submission" date="2020-10" db="EMBL/GenBank/DDBJ databases">
        <title>The Whole-Genome Sequence of Metschnikowia persimmonesis, a Novel Endophytic Yeast Species Isolated from Medicinal Plant Diospyros kaki Thumb.</title>
        <authorList>
            <person name="Rahmat E."/>
            <person name="Kang Y."/>
        </authorList>
    </citation>
    <scope>NUCLEOTIDE SEQUENCE</scope>
    <source>
        <strain evidence="8">KIOM G15050</strain>
    </source>
</reference>
<evidence type="ECO:0000313" key="8">
    <source>
        <dbReference type="EMBL" id="KAF7999732.1"/>
    </source>
</evidence>
<dbReference type="Proteomes" id="UP000649328">
    <property type="component" value="Unassembled WGS sequence"/>
</dbReference>
<dbReference type="GO" id="GO:0005762">
    <property type="term" value="C:mitochondrial large ribosomal subunit"/>
    <property type="evidence" value="ECO:0007669"/>
    <property type="project" value="TreeGrafter"/>
</dbReference>
<keyword evidence="9" id="KW-1185">Reference proteome</keyword>
<dbReference type="Gene3D" id="3.40.30.10">
    <property type="entry name" value="Glutaredoxin"/>
    <property type="match status" value="1"/>
</dbReference>
<sequence>MITKYFTKVSVRFNPFSPSAKPVRLFLARIPAQLKSGCAVDFKILENPADKATVKVTYKDKQTMEVDPENLTFKDLSSQFDTHSRKLALKEALSN</sequence>
<protein>
    <recommendedName>
        <fullName evidence="6">Large ribosomal subunit protein mL53</fullName>
    </recommendedName>
    <alternativeName>
        <fullName evidence="7">54S ribosomal protein L44, mitochondrial</fullName>
    </alternativeName>
</protein>
<evidence type="ECO:0000256" key="5">
    <source>
        <dbReference type="ARBA" id="ARBA00023274"/>
    </source>
</evidence>
<dbReference type="Pfam" id="PF10780">
    <property type="entry name" value="MRP_L53"/>
    <property type="match status" value="1"/>
</dbReference>
<dbReference type="PANTHER" id="PTHR28236:SF1">
    <property type="entry name" value="LARGE RIBOSOMAL SUBUNIT PROTEIN ML53"/>
    <property type="match status" value="1"/>
</dbReference>
<gene>
    <name evidence="8" type="ORF">HF325_005581</name>
</gene>
<dbReference type="EMBL" id="JACBPP010000008">
    <property type="protein sequence ID" value="KAF7999732.1"/>
    <property type="molecule type" value="Genomic_DNA"/>
</dbReference>
<dbReference type="AlphaFoldDB" id="A0A8H7GML5"/>
<dbReference type="OrthoDB" id="4136894at2759"/>
<keyword evidence="5" id="KW-0687">Ribonucleoprotein</keyword>
<dbReference type="InterPro" id="IPR042776">
    <property type="entry name" value="Ribosomal_mL53_fung"/>
</dbReference>
<evidence type="ECO:0000256" key="4">
    <source>
        <dbReference type="ARBA" id="ARBA00023128"/>
    </source>
</evidence>
<evidence type="ECO:0000256" key="2">
    <source>
        <dbReference type="ARBA" id="ARBA00005557"/>
    </source>
</evidence>
<dbReference type="InterPro" id="IPR019716">
    <property type="entry name" value="Ribosomal_mL53"/>
</dbReference>